<feature type="region of interest" description="Disordered" evidence="1">
    <location>
        <begin position="55"/>
        <end position="77"/>
    </location>
</feature>
<feature type="region of interest" description="Disordered" evidence="1">
    <location>
        <begin position="99"/>
        <end position="191"/>
    </location>
</feature>
<dbReference type="AlphaFoldDB" id="A0AAD7GR50"/>
<keyword evidence="3" id="KW-1185">Reference proteome</keyword>
<proteinExistence type="predicted"/>
<accession>A0AAD7GR50</accession>
<evidence type="ECO:0000256" key="1">
    <source>
        <dbReference type="SAM" id="MobiDB-lite"/>
    </source>
</evidence>
<name>A0AAD7GR50_MYCRO</name>
<feature type="compositionally biased region" description="Polar residues" evidence="1">
    <location>
        <begin position="136"/>
        <end position="148"/>
    </location>
</feature>
<dbReference type="EMBL" id="JARKIE010000016">
    <property type="protein sequence ID" value="KAJ7701913.1"/>
    <property type="molecule type" value="Genomic_DNA"/>
</dbReference>
<gene>
    <name evidence="2" type="ORF">B0H17DRAFT_167887</name>
</gene>
<feature type="compositionally biased region" description="Low complexity" evidence="1">
    <location>
        <begin position="170"/>
        <end position="191"/>
    </location>
</feature>
<comment type="caution">
    <text evidence="2">The sequence shown here is derived from an EMBL/GenBank/DDBJ whole genome shotgun (WGS) entry which is preliminary data.</text>
</comment>
<evidence type="ECO:0000313" key="3">
    <source>
        <dbReference type="Proteomes" id="UP001221757"/>
    </source>
</evidence>
<protein>
    <submittedName>
        <fullName evidence="2">Uncharacterized protein</fullName>
    </submittedName>
</protein>
<reference evidence="2" key="1">
    <citation type="submission" date="2023-03" db="EMBL/GenBank/DDBJ databases">
        <title>Massive genome expansion in bonnet fungi (Mycena s.s.) driven by repeated elements and novel gene families across ecological guilds.</title>
        <authorList>
            <consortium name="Lawrence Berkeley National Laboratory"/>
            <person name="Harder C.B."/>
            <person name="Miyauchi S."/>
            <person name="Viragh M."/>
            <person name="Kuo A."/>
            <person name="Thoen E."/>
            <person name="Andreopoulos B."/>
            <person name="Lu D."/>
            <person name="Skrede I."/>
            <person name="Drula E."/>
            <person name="Henrissat B."/>
            <person name="Morin E."/>
            <person name="Kohler A."/>
            <person name="Barry K."/>
            <person name="LaButti K."/>
            <person name="Morin E."/>
            <person name="Salamov A."/>
            <person name="Lipzen A."/>
            <person name="Mereny Z."/>
            <person name="Hegedus B."/>
            <person name="Baldrian P."/>
            <person name="Stursova M."/>
            <person name="Weitz H."/>
            <person name="Taylor A."/>
            <person name="Grigoriev I.V."/>
            <person name="Nagy L.G."/>
            <person name="Martin F."/>
            <person name="Kauserud H."/>
        </authorList>
    </citation>
    <scope>NUCLEOTIDE SEQUENCE</scope>
    <source>
        <strain evidence="2">CBHHK067</strain>
    </source>
</reference>
<dbReference type="Proteomes" id="UP001221757">
    <property type="component" value="Unassembled WGS sequence"/>
</dbReference>
<feature type="compositionally biased region" description="Low complexity" evidence="1">
    <location>
        <begin position="104"/>
        <end position="115"/>
    </location>
</feature>
<organism evidence="2 3">
    <name type="scientific">Mycena rosella</name>
    <name type="common">Pink bonnet</name>
    <name type="synonym">Agaricus rosellus</name>
    <dbReference type="NCBI Taxonomy" id="1033263"/>
    <lineage>
        <taxon>Eukaryota</taxon>
        <taxon>Fungi</taxon>
        <taxon>Dikarya</taxon>
        <taxon>Basidiomycota</taxon>
        <taxon>Agaricomycotina</taxon>
        <taxon>Agaricomycetes</taxon>
        <taxon>Agaricomycetidae</taxon>
        <taxon>Agaricales</taxon>
        <taxon>Marasmiineae</taxon>
        <taxon>Mycenaceae</taxon>
        <taxon>Mycena</taxon>
    </lineage>
</organism>
<sequence length="191" mass="20678">MGRWTQFSEDSTRLPEGVKRIGYDADTGRYTFCDGEGNIYLGPPHEEYGSLTLVGKSARPPSSTNDRPQAFASGKANPALSVQIQPPGSGQTFHDFVPAHLITSPSSAESSLSDSPTGEASARSRFRDAVRRTTLPAMQNVVNNIRRSTTVRKPKDSEKKGLLRSGSQASSKLTRSNTSTTTSTFQSNEHN</sequence>
<evidence type="ECO:0000313" key="2">
    <source>
        <dbReference type="EMBL" id="KAJ7701913.1"/>
    </source>
</evidence>